<dbReference type="InterPro" id="IPR001816">
    <property type="entry name" value="Transl_elong_EFTs/EF1B"/>
</dbReference>
<evidence type="ECO:0000313" key="9">
    <source>
        <dbReference type="Proteomes" id="UP000033562"/>
    </source>
</evidence>
<dbReference type="RefSeq" id="WP_045808782.1">
    <property type="nucleotide sequence ID" value="NZ_LANX01000001.1"/>
</dbReference>
<evidence type="ECO:0000256" key="4">
    <source>
        <dbReference type="ARBA" id="ARBA00022768"/>
    </source>
</evidence>
<comment type="function">
    <text evidence="6">Associates with the EF-Tu.GDP complex and induces the exchange of GDP to GTP. It remains bound to the aminoacyl-tRNA.EF-Tu.GTP complex up to the GTP hydrolysis stage on the ribosome.</text>
</comment>
<keyword evidence="5 6" id="KW-0648">Protein biosynthesis</keyword>
<proteinExistence type="inferred from homology"/>
<name>A0A0F3NPW7_9RICK</name>
<gene>
    <name evidence="6 8" type="primary">tsf</name>
    <name evidence="8" type="ORF">NLO413_0336</name>
</gene>
<dbReference type="PATRIC" id="fig|1359163.3.peg.325"/>
<dbReference type="AlphaFoldDB" id="A0A0F3NPW7"/>
<reference evidence="8 9" key="1">
    <citation type="submission" date="2015-02" db="EMBL/GenBank/DDBJ databases">
        <title>Genome Sequencing of Rickettsiales.</title>
        <authorList>
            <person name="Daugherty S.C."/>
            <person name="Su Q."/>
            <person name="Abolude K."/>
            <person name="Beier-Sexton M."/>
            <person name="Carlyon J.A."/>
            <person name="Carter R."/>
            <person name="Day N.P."/>
            <person name="Dumler S.J."/>
            <person name="Dyachenko V."/>
            <person name="Godinez A."/>
            <person name="Kurtti T.J."/>
            <person name="Lichay M."/>
            <person name="Mullins K.E."/>
            <person name="Ott S."/>
            <person name="Pappas-Brown V."/>
            <person name="Paris D.H."/>
            <person name="Patel P."/>
            <person name="Richards A.L."/>
            <person name="Sadzewicz L."/>
            <person name="Sears K."/>
            <person name="Seidman D."/>
            <person name="Sengamalay N."/>
            <person name="Stenos J."/>
            <person name="Tallon L.J."/>
            <person name="Vincent G."/>
            <person name="Fraser C.M."/>
            <person name="Munderloh U."/>
            <person name="Dunning-Hotopp J.C."/>
        </authorList>
    </citation>
    <scope>NUCLEOTIDE SEQUENCE [LARGE SCALE GENOMIC DNA]</scope>
    <source>
        <strain evidence="8 9">RAC413</strain>
    </source>
</reference>
<dbReference type="SUPFAM" id="SSF46934">
    <property type="entry name" value="UBA-like"/>
    <property type="match status" value="1"/>
</dbReference>
<keyword evidence="4 6" id="KW-0251">Elongation factor</keyword>
<dbReference type="InterPro" id="IPR018101">
    <property type="entry name" value="Transl_elong_Ts_CS"/>
</dbReference>
<dbReference type="GO" id="GO:0003746">
    <property type="term" value="F:translation elongation factor activity"/>
    <property type="evidence" value="ECO:0007669"/>
    <property type="project" value="UniProtKB-UniRule"/>
</dbReference>
<feature type="region of interest" description="Involved in Mg(2+) ion dislocation from EF-Tu" evidence="6">
    <location>
        <begin position="79"/>
        <end position="82"/>
    </location>
</feature>
<evidence type="ECO:0000256" key="3">
    <source>
        <dbReference type="ARBA" id="ARBA00022490"/>
    </source>
</evidence>
<dbReference type="NCBIfam" id="TIGR00116">
    <property type="entry name" value="tsf"/>
    <property type="match status" value="1"/>
</dbReference>
<dbReference type="HAMAP" id="MF_00050">
    <property type="entry name" value="EF_Ts"/>
    <property type="match status" value="1"/>
</dbReference>
<dbReference type="InterPro" id="IPR014039">
    <property type="entry name" value="Transl_elong_EFTs/EF1B_dimer"/>
</dbReference>
<evidence type="ECO:0000256" key="1">
    <source>
        <dbReference type="ARBA" id="ARBA00005532"/>
    </source>
</evidence>
<dbReference type="Gene3D" id="1.10.286.20">
    <property type="match status" value="1"/>
</dbReference>
<dbReference type="Pfam" id="PF00889">
    <property type="entry name" value="EF_TS"/>
    <property type="match status" value="1"/>
</dbReference>
<evidence type="ECO:0000256" key="6">
    <source>
        <dbReference type="HAMAP-Rule" id="MF_00050"/>
    </source>
</evidence>
<keyword evidence="9" id="KW-1185">Reference proteome</keyword>
<evidence type="ECO:0000313" key="8">
    <source>
        <dbReference type="EMBL" id="KJV68964.1"/>
    </source>
</evidence>
<evidence type="ECO:0000256" key="5">
    <source>
        <dbReference type="ARBA" id="ARBA00022917"/>
    </source>
</evidence>
<sequence length="286" mass="31864">MKIDINIVKKLRDITGAGLGACKEALVACLGDIEKAKNYLREKGILKAYKKAHRDVTDGLVAINIDNKQGSIIQLNSETDFVARNQKFQDLALKLVELVRIYKVEEVTEFLECDYSNNVSINSEIMNSIAIIGENINLGRIGYLNVEKGVIGGYVHNSIMGNVGKAAAIVALDSDADEVKLKDLAKNIAMHIVAAKPEALSIELLDKQVIDQEYDIIAKQVGMLDKPENVVKKIIEGRMQKFFEEVVLLEQIFVIDGKTKINDLIKNKELELRCKINIAGYRFFAI</sequence>
<dbReference type="InterPro" id="IPR009060">
    <property type="entry name" value="UBA-like_sf"/>
</dbReference>
<dbReference type="GO" id="GO:0005737">
    <property type="term" value="C:cytoplasm"/>
    <property type="evidence" value="ECO:0007669"/>
    <property type="project" value="UniProtKB-SubCell"/>
</dbReference>
<dbReference type="OrthoDB" id="9808348at2"/>
<dbReference type="PROSITE" id="PS01126">
    <property type="entry name" value="EF_TS_1"/>
    <property type="match status" value="1"/>
</dbReference>
<dbReference type="EMBL" id="LANX01000001">
    <property type="protein sequence ID" value="KJV68964.1"/>
    <property type="molecule type" value="Genomic_DNA"/>
</dbReference>
<dbReference type="PANTHER" id="PTHR11741:SF0">
    <property type="entry name" value="ELONGATION FACTOR TS, MITOCHONDRIAL"/>
    <property type="match status" value="1"/>
</dbReference>
<dbReference type="Gene3D" id="1.10.8.10">
    <property type="entry name" value="DNA helicase RuvA subunit, C-terminal domain"/>
    <property type="match status" value="1"/>
</dbReference>
<dbReference type="FunFam" id="1.10.8.10:FF:000001">
    <property type="entry name" value="Elongation factor Ts"/>
    <property type="match status" value="1"/>
</dbReference>
<feature type="domain" description="Translation elongation factor EFTs/EF1B dimerisation" evidence="7">
    <location>
        <begin position="71"/>
        <end position="271"/>
    </location>
</feature>
<protein>
    <recommendedName>
        <fullName evidence="2 6">Elongation factor Ts</fullName>
        <shortName evidence="6">EF-Ts</shortName>
    </recommendedName>
</protein>
<keyword evidence="3 6" id="KW-0963">Cytoplasm</keyword>
<comment type="caution">
    <text evidence="8">The sequence shown here is derived from an EMBL/GenBank/DDBJ whole genome shotgun (WGS) entry which is preliminary data.</text>
</comment>
<dbReference type="Proteomes" id="UP000033562">
    <property type="component" value="Unassembled WGS sequence"/>
</dbReference>
<accession>A0A0F3NPW7</accession>
<dbReference type="InterPro" id="IPR036402">
    <property type="entry name" value="EF-Ts_dimer_sf"/>
</dbReference>
<dbReference type="CDD" id="cd14275">
    <property type="entry name" value="UBA_EF-Ts"/>
    <property type="match status" value="1"/>
</dbReference>
<dbReference type="SUPFAM" id="SSF54713">
    <property type="entry name" value="Elongation factor Ts (EF-Ts), dimerisation domain"/>
    <property type="match status" value="2"/>
</dbReference>
<evidence type="ECO:0000256" key="2">
    <source>
        <dbReference type="ARBA" id="ARBA00016956"/>
    </source>
</evidence>
<comment type="similarity">
    <text evidence="1 6">Belongs to the EF-Ts family.</text>
</comment>
<dbReference type="STRING" id="1359163.NLO413_0336"/>
<evidence type="ECO:0000259" key="7">
    <source>
        <dbReference type="Pfam" id="PF00889"/>
    </source>
</evidence>
<dbReference type="PANTHER" id="PTHR11741">
    <property type="entry name" value="ELONGATION FACTOR TS"/>
    <property type="match status" value="1"/>
</dbReference>
<organism evidence="8 9">
    <name type="scientific">Candidatus Neoehrlichia procyonis str. RAC413</name>
    <dbReference type="NCBI Taxonomy" id="1359163"/>
    <lineage>
        <taxon>Bacteria</taxon>
        <taxon>Pseudomonadati</taxon>
        <taxon>Pseudomonadota</taxon>
        <taxon>Alphaproteobacteria</taxon>
        <taxon>Rickettsiales</taxon>
        <taxon>Anaplasmataceae</taxon>
        <taxon>Candidatus Neoehrlichia</taxon>
    </lineage>
</organism>
<comment type="subcellular location">
    <subcellularLocation>
        <location evidence="6">Cytoplasm</location>
    </subcellularLocation>
</comment>
<dbReference type="Gene3D" id="3.30.479.20">
    <property type="entry name" value="Elongation factor Ts, dimerisation domain"/>
    <property type="match status" value="2"/>
</dbReference>